<keyword evidence="7 9" id="KW-0408">Iron</keyword>
<dbReference type="InterPro" id="IPR019591">
    <property type="entry name" value="Mrp/NBP35_ATP-bd"/>
</dbReference>
<keyword evidence="3 9" id="KW-0479">Metal-binding</keyword>
<comment type="similarity">
    <text evidence="9">Belongs to the Mrp/NBP35 ATP-binding proteins family.</text>
</comment>
<dbReference type="SUPFAM" id="SSF117916">
    <property type="entry name" value="Fe-S cluster assembly (FSCA) domain-like"/>
    <property type="match status" value="1"/>
</dbReference>
<dbReference type="PROSITE" id="PS01215">
    <property type="entry name" value="MRP"/>
    <property type="match status" value="1"/>
</dbReference>
<evidence type="ECO:0000256" key="1">
    <source>
        <dbReference type="ARBA" id="ARBA00007352"/>
    </source>
</evidence>
<dbReference type="InterPro" id="IPR044304">
    <property type="entry name" value="NUBPL-like"/>
</dbReference>
<dbReference type="InterPro" id="IPR000808">
    <property type="entry name" value="Mrp-like_CS"/>
</dbReference>
<dbReference type="GO" id="GO:0016887">
    <property type="term" value="F:ATP hydrolysis activity"/>
    <property type="evidence" value="ECO:0007669"/>
    <property type="project" value="UniProtKB-UniRule"/>
</dbReference>
<dbReference type="HAMAP" id="MF_02040">
    <property type="entry name" value="Mrp_NBP35"/>
    <property type="match status" value="1"/>
</dbReference>
<comment type="function">
    <text evidence="9">Binds and transfers iron-sulfur (Fe-S) clusters to target apoproteins. Can hydrolyze ATP.</text>
</comment>
<dbReference type="GO" id="GO:0016226">
    <property type="term" value="P:iron-sulfur cluster assembly"/>
    <property type="evidence" value="ECO:0007669"/>
    <property type="project" value="InterPro"/>
</dbReference>
<comment type="subunit">
    <text evidence="9">Homodimer.</text>
</comment>
<evidence type="ECO:0000256" key="3">
    <source>
        <dbReference type="ARBA" id="ARBA00022723"/>
    </source>
</evidence>
<dbReference type="GO" id="GO:0140663">
    <property type="term" value="F:ATP-dependent FeS chaperone activity"/>
    <property type="evidence" value="ECO:0007669"/>
    <property type="project" value="InterPro"/>
</dbReference>
<evidence type="ECO:0000256" key="8">
    <source>
        <dbReference type="ARBA" id="ARBA00023014"/>
    </source>
</evidence>
<dbReference type="InterPro" id="IPR034904">
    <property type="entry name" value="FSCA_dom_sf"/>
</dbReference>
<comment type="similarity">
    <text evidence="2">In the C-terminal section; belongs to the Mrp/NBP35 ATP-binding proteins family.</text>
</comment>
<keyword evidence="4 9" id="KW-0547">Nucleotide-binding</keyword>
<dbReference type="PANTHER" id="PTHR42961">
    <property type="entry name" value="IRON-SULFUR PROTEIN NUBPL"/>
    <property type="match status" value="1"/>
</dbReference>
<sequence>MGGMPAPSTATLQAALATVNDPEIRKPITELGMVEAVDVSDTGHVRVTVLLTVPGCPMKDTITRDVTRAVGAVEGVTGVDVQLGVMSDEQRSGLRQQLRGGAPEKEIPFARPDSLTTVYAVASGKGGVGKSSVTVNLAAALAQEGLRVGVVDADIYGFSVPRMLGVTQPPTQVDDMILPPVAEPGGVPVKVISIGMFVPGNQPVVWRGPMLHRAMQQFLADVYWGDLDVLLLDLPPGTGDIAITVAQLLPSSELIVVTTPQQAAAEVAERAGAIALQTHQRLVGVIENMSWLELPDGSRQEIFGSGGGQAVADSLSRSIGADVPLLGQVPLDVTLREGGDQGRPVVVGSPDSPAATALRGIARQLARRGRGLAGRKLAITPTLSR</sequence>
<reference evidence="11" key="1">
    <citation type="journal article" date="2014" name="Int. J. Syst. Evol. Microbiol.">
        <title>Complete genome sequence of Corynebacterium casei LMG S-19264T (=DSM 44701T), isolated from a smear-ripened cheese.</title>
        <authorList>
            <consortium name="US DOE Joint Genome Institute (JGI-PGF)"/>
            <person name="Walter F."/>
            <person name="Albersmeier A."/>
            <person name="Kalinowski J."/>
            <person name="Ruckert C."/>
        </authorList>
    </citation>
    <scope>NUCLEOTIDE SEQUENCE</scope>
    <source>
        <strain evidence="11">CGMCC 1.12160</strain>
    </source>
</reference>
<dbReference type="AlphaFoldDB" id="A0A917F8D3"/>
<keyword evidence="6 9" id="KW-0067">ATP-binding</keyword>
<dbReference type="CDD" id="cd02037">
    <property type="entry name" value="Mrp_NBP35"/>
    <property type="match status" value="1"/>
</dbReference>
<evidence type="ECO:0000256" key="6">
    <source>
        <dbReference type="ARBA" id="ARBA00022840"/>
    </source>
</evidence>
<dbReference type="PANTHER" id="PTHR42961:SF2">
    <property type="entry name" value="IRON-SULFUR PROTEIN NUBPL"/>
    <property type="match status" value="1"/>
</dbReference>
<evidence type="ECO:0000256" key="7">
    <source>
        <dbReference type="ARBA" id="ARBA00023004"/>
    </source>
</evidence>
<dbReference type="FunFam" id="3.40.50.300:FF:000304">
    <property type="entry name" value="Iron-sulfur cluster carrier protein"/>
    <property type="match status" value="1"/>
</dbReference>
<dbReference type="InterPro" id="IPR002744">
    <property type="entry name" value="MIP18-like"/>
</dbReference>
<evidence type="ECO:0000256" key="9">
    <source>
        <dbReference type="HAMAP-Rule" id="MF_02040"/>
    </source>
</evidence>
<dbReference type="Gene3D" id="3.30.300.130">
    <property type="entry name" value="Fe-S cluster assembly (FSCA)"/>
    <property type="match status" value="1"/>
</dbReference>
<dbReference type="EMBL" id="BMEM01000006">
    <property type="protein sequence ID" value="GGF59716.1"/>
    <property type="molecule type" value="Genomic_DNA"/>
</dbReference>
<name>A0A917F8D3_9MICO</name>
<evidence type="ECO:0000256" key="5">
    <source>
        <dbReference type="ARBA" id="ARBA00022801"/>
    </source>
</evidence>
<dbReference type="Proteomes" id="UP000605670">
    <property type="component" value="Unassembled WGS sequence"/>
</dbReference>
<comment type="similarity">
    <text evidence="1">In the N-terminal section; belongs to the MIP18 family.</text>
</comment>
<comment type="caution">
    <text evidence="11">The sequence shown here is derived from an EMBL/GenBank/DDBJ whole genome shotgun (WGS) entry which is preliminary data.</text>
</comment>
<dbReference type="GO" id="GO:0051539">
    <property type="term" value="F:4 iron, 4 sulfur cluster binding"/>
    <property type="evidence" value="ECO:0007669"/>
    <property type="project" value="TreeGrafter"/>
</dbReference>
<dbReference type="InterPro" id="IPR033756">
    <property type="entry name" value="YlxH/NBP35"/>
</dbReference>
<dbReference type="Gene3D" id="3.40.50.300">
    <property type="entry name" value="P-loop containing nucleotide triphosphate hydrolases"/>
    <property type="match status" value="1"/>
</dbReference>
<keyword evidence="5 9" id="KW-0378">Hydrolase</keyword>
<evidence type="ECO:0000313" key="12">
    <source>
        <dbReference type="Proteomes" id="UP000605670"/>
    </source>
</evidence>
<gene>
    <name evidence="11" type="ORF">GCM10011366_29450</name>
</gene>
<feature type="binding site" evidence="9">
    <location>
        <begin position="124"/>
        <end position="131"/>
    </location>
    <ligand>
        <name>ATP</name>
        <dbReference type="ChEBI" id="CHEBI:30616"/>
    </ligand>
</feature>
<dbReference type="InterPro" id="IPR027417">
    <property type="entry name" value="P-loop_NTPase"/>
</dbReference>
<dbReference type="GO" id="GO:0005524">
    <property type="term" value="F:ATP binding"/>
    <property type="evidence" value="ECO:0007669"/>
    <property type="project" value="UniProtKB-UniRule"/>
</dbReference>
<feature type="domain" description="MIP18 family-like" evidence="10">
    <location>
        <begin position="11"/>
        <end position="81"/>
    </location>
</feature>
<dbReference type="Pfam" id="PF10609">
    <property type="entry name" value="ParA"/>
    <property type="match status" value="1"/>
</dbReference>
<keyword evidence="12" id="KW-1185">Reference proteome</keyword>
<dbReference type="GO" id="GO:0046872">
    <property type="term" value="F:metal ion binding"/>
    <property type="evidence" value="ECO:0007669"/>
    <property type="project" value="UniProtKB-KW"/>
</dbReference>
<evidence type="ECO:0000256" key="4">
    <source>
        <dbReference type="ARBA" id="ARBA00022741"/>
    </source>
</evidence>
<accession>A0A917F8D3</accession>
<proteinExistence type="inferred from homology"/>
<evidence type="ECO:0000256" key="2">
    <source>
        <dbReference type="ARBA" id="ARBA00008205"/>
    </source>
</evidence>
<evidence type="ECO:0000259" key="10">
    <source>
        <dbReference type="Pfam" id="PF01883"/>
    </source>
</evidence>
<dbReference type="SUPFAM" id="SSF52540">
    <property type="entry name" value="P-loop containing nucleoside triphosphate hydrolases"/>
    <property type="match status" value="1"/>
</dbReference>
<dbReference type="Pfam" id="PF01883">
    <property type="entry name" value="FeS_assembly_P"/>
    <property type="match status" value="1"/>
</dbReference>
<reference evidence="11" key="2">
    <citation type="submission" date="2020-09" db="EMBL/GenBank/DDBJ databases">
        <authorList>
            <person name="Sun Q."/>
            <person name="Zhou Y."/>
        </authorList>
    </citation>
    <scope>NUCLEOTIDE SEQUENCE</scope>
    <source>
        <strain evidence="11">CGMCC 1.12160</strain>
    </source>
</reference>
<protein>
    <recommendedName>
        <fullName evidence="9">Iron-sulfur cluster carrier protein</fullName>
    </recommendedName>
</protein>
<organism evidence="11 12">
    <name type="scientific">Ornithinimicrobium tianjinense</name>
    <dbReference type="NCBI Taxonomy" id="1195761"/>
    <lineage>
        <taxon>Bacteria</taxon>
        <taxon>Bacillati</taxon>
        <taxon>Actinomycetota</taxon>
        <taxon>Actinomycetes</taxon>
        <taxon>Micrococcales</taxon>
        <taxon>Ornithinimicrobiaceae</taxon>
        <taxon>Ornithinimicrobium</taxon>
    </lineage>
</organism>
<keyword evidence="8 9" id="KW-0411">Iron-sulfur</keyword>
<evidence type="ECO:0000313" key="11">
    <source>
        <dbReference type="EMBL" id="GGF59716.1"/>
    </source>
</evidence>